<feature type="active site" description="Nucleophile" evidence="2">
    <location>
        <position position="49"/>
    </location>
</feature>
<feature type="short sequence motif" description="DGA/G" evidence="2">
    <location>
        <begin position="191"/>
        <end position="193"/>
    </location>
</feature>
<dbReference type="SUPFAM" id="SSF52151">
    <property type="entry name" value="FabD/lysophospholipase-like"/>
    <property type="match status" value="1"/>
</dbReference>
<proteinExistence type="predicted"/>
<name>A0ABW0XGZ0_9ACTN</name>
<accession>A0ABW0XGZ0</accession>
<keyword evidence="1 2" id="KW-0443">Lipid metabolism</keyword>
<keyword evidence="2" id="KW-0442">Lipid degradation</keyword>
<dbReference type="InterPro" id="IPR016035">
    <property type="entry name" value="Acyl_Trfase/lysoPLipase"/>
</dbReference>
<dbReference type="InterPro" id="IPR002641">
    <property type="entry name" value="PNPLA_dom"/>
</dbReference>
<evidence type="ECO:0000256" key="2">
    <source>
        <dbReference type="PROSITE-ProRule" id="PRU01161"/>
    </source>
</evidence>
<feature type="active site" description="Proton acceptor" evidence="2">
    <location>
        <position position="191"/>
    </location>
</feature>
<evidence type="ECO:0000256" key="1">
    <source>
        <dbReference type="ARBA" id="ARBA00023098"/>
    </source>
</evidence>
<feature type="region of interest" description="Disordered" evidence="3">
    <location>
        <begin position="252"/>
        <end position="273"/>
    </location>
</feature>
<dbReference type="Gene3D" id="3.40.1090.10">
    <property type="entry name" value="Cytosolic phospholipase A2 catalytic domain"/>
    <property type="match status" value="2"/>
</dbReference>
<feature type="domain" description="PNPLA" evidence="4">
    <location>
        <begin position="13"/>
        <end position="204"/>
    </location>
</feature>
<keyword evidence="6" id="KW-1185">Reference proteome</keyword>
<organism evidence="5 6">
    <name type="scientific">Streptomyces incanus</name>
    <dbReference type="NCBI Taxonomy" id="887453"/>
    <lineage>
        <taxon>Bacteria</taxon>
        <taxon>Bacillati</taxon>
        <taxon>Actinomycetota</taxon>
        <taxon>Actinomycetes</taxon>
        <taxon>Kitasatosporales</taxon>
        <taxon>Streptomycetaceae</taxon>
        <taxon>Streptomyces</taxon>
    </lineage>
</organism>
<feature type="short sequence motif" description="GXSXG" evidence="2">
    <location>
        <begin position="47"/>
        <end position="51"/>
    </location>
</feature>
<dbReference type="RefSeq" id="WP_381204875.1">
    <property type="nucleotide sequence ID" value="NZ_JBHSPC010000011.1"/>
</dbReference>
<dbReference type="Proteomes" id="UP001596183">
    <property type="component" value="Unassembled WGS sequence"/>
</dbReference>
<evidence type="ECO:0000313" key="6">
    <source>
        <dbReference type="Proteomes" id="UP001596183"/>
    </source>
</evidence>
<dbReference type="PROSITE" id="PS51635">
    <property type="entry name" value="PNPLA"/>
    <property type="match status" value="1"/>
</dbReference>
<comment type="caution">
    <text evidence="2">Lacks conserved residue(s) required for the propagation of feature annotation.</text>
</comment>
<feature type="compositionally biased region" description="Basic and acidic residues" evidence="3">
    <location>
        <begin position="252"/>
        <end position="267"/>
    </location>
</feature>
<dbReference type="Pfam" id="PF01734">
    <property type="entry name" value="Patatin"/>
    <property type="match status" value="1"/>
</dbReference>
<dbReference type="EMBL" id="JBHSPC010000011">
    <property type="protein sequence ID" value="MFC5669110.1"/>
    <property type="molecule type" value="Genomic_DNA"/>
</dbReference>
<evidence type="ECO:0000259" key="4">
    <source>
        <dbReference type="PROSITE" id="PS51635"/>
    </source>
</evidence>
<reference evidence="6" key="1">
    <citation type="journal article" date="2019" name="Int. J. Syst. Evol. Microbiol.">
        <title>The Global Catalogue of Microorganisms (GCM) 10K type strain sequencing project: providing services to taxonomists for standard genome sequencing and annotation.</title>
        <authorList>
            <consortium name="The Broad Institute Genomics Platform"/>
            <consortium name="The Broad Institute Genome Sequencing Center for Infectious Disease"/>
            <person name="Wu L."/>
            <person name="Ma J."/>
        </authorList>
    </citation>
    <scope>NUCLEOTIDE SEQUENCE [LARGE SCALE GENOMIC DNA]</scope>
    <source>
        <strain evidence="6">JCM 13852</strain>
    </source>
</reference>
<keyword evidence="2" id="KW-0378">Hydrolase</keyword>
<sequence length="287" mass="29234">MGGTDGASGAALVLGGGGPVGGAWLTGVLAGLAEAGVDLDRADVVIGTSAGAIFGSRLLGGETPVEMYERQLTGADRININSGFSTTLRFLWAALGSRDPDRSVRRLGRAALATRSGPESEVFDVLRPLLRGAADWPAGGKLRVTAVDAVTGEVNAFDAESGLTLLDAVAASCAVPMVWPPITAAGRRWIDGGTRSTGNLHLARGYERVLAVTPIPSAVGPHPDARRQAADLTAEGVAVTLVTPDAAARRAMGRDMTADARRPDAARAGHTQGAAVAGAMTGVWPGR</sequence>
<evidence type="ECO:0000256" key="3">
    <source>
        <dbReference type="SAM" id="MobiDB-lite"/>
    </source>
</evidence>
<comment type="caution">
    <text evidence="5">The sequence shown here is derived from an EMBL/GenBank/DDBJ whole genome shotgun (WGS) entry which is preliminary data.</text>
</comment>
<protein>
    <submittedName>
        <fullName evidence="5">Patatin-like phospholipase family protein</fullName>
    </submittedName>
</protein>
<gene>
    <name evidence="5" type="ORF">ACFP2V_02960</name>
</gene>
<evidence type="ECO:0000313" key="5">
    <source>
        <dbReference type="EMBL" id="MFC5669110.1"/>
    </source>
</evidence>